<dbReference type="InterPro" id="IPR016767">
    <property type="entry name" value="UCP019853"/>
</dbReference>
<sequence length="124" mass="13998">MITHKARVLSLNPDIEEEVTLEVNGVELTCFAGVCPYELYIGQEYPVAFEMLDFELKEQESADETSMTRVDSTYAYKLLGRLSGGTIDAGLKICDGFLESDYAYLDGQFICLCVERLDVEFLDR</sequence>
<reference evidence="1 2" key="1">
    <citation type="submission" date="2018-08" db="EMBL/GenBank/DDBJ databases">
        <title>Vibrio harveyi strains pathogenic to white snook Centropomus viridis Lockington (1877) and potential probiotic bacteria.</title>
        <authorList>
            <person name="Soto-Rodriguez S."/>
            <person name="Gomez-Gil B."/>
            <person name="Lozano-Olvera R."/>
        </authorList>
    </citation>
    <scope>NUCLEOTIDE SEQUENCE [LARGE SCALE GENOMIC DNA]</scope>
    <source>
        <strain evidence="1 2">CAIM 1508</strain>
    </source>
</reference>
<dbReference type="EMBL" id="QOUW02000068">
    <property type="protein sequence ID" value="RIW10799.1"/>
    <property type="molecule type" value="Genomic_DNA"/>
</dbReference>
<comment type="caution">
    <text evidence="1">The sequence shown here is derived from an EMBL/GenBank/DDBJ whole genome shotgun (WGS) entry which is preliminary data.</text>
</comment>
<dbReference type="RefSeq" id="WP_114092500.1">
    <property type="nucleotide sequence ID" value="NZ_QOUW02000068.1"/>
</dbReference>
<proteinExistence type="predicted"/>
<organism evidence="1 2">
    <name type="scientific">Vibrio harveyi</name>
    <name type="common">Beneckea harveyi</name>
    <dbReference type="NCBI Taxonomy" id="669"/>
    <lineage>
        <taxon>Bacteria</taxon>
        <taxon>Pseudomonadati</taxon>
        <taxon>Pseudomonadota</taxon>
        <taxon>Gammaproteobacteria</taxon>
        <taxon>Vibrionales</taxon>
        <taxon>Vibrionaceae</taxon>
        <taxon>Vibrio</taxon>
    </lineage>
</organism>
<dbReference type="Proteomes" id="UP000253437">
    <property type="component" value="Unassembled WGS sequence"/>
</dbReference>
<accession>A0A8B3DKZ4</accession>
<dbReference type="AlphaFoldDB" id="A0A8B3DKZ4"/>
<protein>
    <submittedName>
        <fullName evidence="1">Uncharacterized protein</fullName>
    </submittedName>
</protein>
<gene>
    <name evidence="1" type="ORF">DS957_016625</name>
</gene>
<evidence type="ECO:0000313" key="1">
    <source>
        <dbReference type="EMBL" id="RIW10799.1"/>
    </source>
</evidence>
<dbReference type="PIRSF" id="PIRSF019853">
    <property type="entry name" value="UCP019853"/>
    <property type="match status" value="1"/>
</dbReference>
<name>A0A8B3DKZ4_VIBHA</name>
<evidence type="ECO:0000313" key="2">
    <source>
        <dbReference type="Proteomes" id="UP000253437"/>
    </source>
</evidence>